<dbReference type="SUPFAM" id="SSF51905">
    <property type="entry name" value="FAD/NAD(P)-binding domain"/>
    <property type="match status" value="1"/>
</dbReference>
<evidence type="ECO:0000313" key="6">
    <source>
        <dbReference type="Proteomes" id="UP000271974"/>
    </source>
</evidence>
<comment type="function">
    <text evidence="3">Required for the assembly of the mitochondrial membrane respiratory chain NADH dehydrogenase (Complex I). Involved in mid-late stages of complex I assembly.</text>
</comment>
<evidence type="ECO:0000256" key="2">
    <source>
        <dbReference type="ARBA" id="ARBA00039785"/>
    </source>
</evidence>
<dbReference type="PANTHER" id="PTHR13847">
    <property type="entry name" value="SARCOSINE DEHYDROGENASE-RELATED"/>
    <property type="match status" value="1"/>
</dbReference>
<feature type="domain" description="FAD dependent oxidoreductase" evidence="4">
    <location>
        <begin position="131"/>
        <end position="513"/>
    </location>
</feature>
<dbReference type="InterPro" id="IPR006076">
    <property type="entry name" value="FAD-dep_OxRdtase"/>
</dbReference>
<dbReference type="PANTHER" id="PTHR13847:SF287">
    <property type="entry name" value="FAD-DEPENDENT OXIDOREDUCTASE DOMAIN-CONTAINING PROTEIN 1"/>
    <property type="match status" value="1"/>
</dbReference>
<evidence type="ECO:0000256" key="1">
    <source>
        <dbReference type="ARBA" id="ARBA00023002"/>
    </source>
</evidence>
<dbReference type="Proteomes" id="UP000271974">
    <property type="component" value="Unassembled WGS sequence"/>
</dbReference>
<dbReference type="InterPro" id="IPR036188">
    <property type="entry name" value="FAD/NAD-bd_sf"/>
</dbReference>
<dbReference type="Gene3D" id="3.30.9.10">
    <property type="entry name" value="D-Amino Acid Oxidase, subunit A, domain 2"/>
    <property type="match status" value="1"/>
</dbReference>
<sequence length="545" mass="61152">SAKLLNSEDHTEQIWRSRVRSLCSVGWDKRQQLVSSTMCTHQFKSICFQATRRALSYWSHRTGSLAKPESISSVCAVRLMSIDSGGGDSGHPPERIPRAGKYRSAWTILKEEMEGIGTMKPPGTVVPRETDVLIVGGGVIGSAVAYWIKERSPKGSNVVVVERDPVYTRASTMLSAGGIRHQFSIPENVQLSLFATEFFTNIKEHLSVIHESPPDIGFNHQGYLFLAPPRDAELMIENVKMQNELGAKIAFLTKSQLAQKYPWLNLDGVECGSLGLEGEGWIDPWSLLRALKQKNISLGTKYIHGELFDFEFLTQQDHGAGDRNLRLDSGVIRTKDGREHEIRFSVVVNCAGPWAADVAEMAKIGLGDEELVYPLPVEPRKRFVYVTHCPDGPMLDFPFLVDPSGFYVRREGYGGNYIVGKSPACEEDEPDIGNFEVDYDMYDEQIWPDLAKRIPAFNNSKMKSAWAGYYEYNTFDQNLVTGPHPYHRQMMFACGLSGHGLQHSIGVGRGVSEMILDTDYQTIDLTRFHFDRFINSTAIEEQKIV</sequence>
<accession>A0A3S0ZJD0</accession>
<evidence type="ECO:0000256" key="3">
    <source>
        <dbReference type="ARBA" id="ARBA00046185"/>
    </source>
</evidence>
<feature type="non-terminal residue" evidence="5">
    <location>
        <position position="1"/>
    </location>
</feature>
<dbReference type="OrthoDB" id="424974at2759"/>
<dbReference type="Pfam" id="PF01266">
    <property type="entry name" value="DAO"/>
    <property type="match status" value="1"/>
</dbReference>
<comment type="caution">
    <text evidence="5">The sequence shown here is derived from an EMBL/GenBank/DDBJ whole genome shotgun (WGS) entry which is preliminary data.</text>
</comment>
<dbReference type="GO" id="GO:0005739">
    <property type="term" value="C:mitochondrion"/>
    <property type="evidence" value="ECO:0007669"/>
    <property type="project" value="GOC"/>
</dbReference>
<protein>
    <recommendedName>
        <fullName evidence="2">FAD-dependent oxidoreductase domain-containing protein 1</fullName>
    </recommendedName>
</protein>
<proteinExistence type="predicted"/>
<reference evidence="5 6" key="1">
    <citation type="submission" date="2019-01" db="EMBL/GenBank/DDBJ databases">
        <title>A draft genome assembly of the solar-powered sea slug Elysia chlorotica.</title>
        <authorList>
            <person name="Cai H."/>
            <person name="Li Q."/>
            <person name="Fang X."/>
            <person name="Li J."/>
            <person name="Curtis N.E."/>
            <person name="Altenburger A."/>
            <person name="Shibata T."/>
            <person name="Feng M."/>
            <person name="Maeda T."/>
            <person name="Schwartz J.A."/>
            <person name="Shigenobu S."/>
            <person name="Lundholm N."/>
            <person name="Nishiyama T."/>
            <person name="Yang H."/>
            <person name="Hasebe M."/>
            <person name="Li S."/>
            <person name="Pierce S.K."/>
            <person name="Wang J."/>
        </authorList>
    </citation>
    <scope>NUCLEOTIDE SEQUENCE [LARGE SCALE GENOMIC DNA]</scope>
    <source>
        <strain evidence="5">EC2010</strain>
        <tissue evidence="5">Whole organism of an adult</tissue>
    </source>
</reference>
<gene>
    <name evidence="5" type="ORF">EGW08_013143</name>
</gene>
<dbReference type="Gene3D" id="3.50.50.60">
    <property type="entry name" value="FAD/NAD(P)-binding domain"/>
    <property type="match status" value="1"/>
</dbReference>
<evidence type="ECO:0000259" key="4">
    <source>
        <dbReference type="Pfam" id="PF01266"/>
    </source>
</evidence>
<keyword evidence="1" id="KW-0560">Oxidoreductase</keyword>
<evidence type="ECO:0000313" key="5">
    <source>
        <dbReference type="EMBL" id="RUS79090.1"/>
    </source>
</evidence>
<dbReference type="AlphaFoldDB" id="A0A3S0ZJD0"/>
<name>A0A3S0ZJD0_ELYCH</name>
<dbReference type="GO" id="GO:0032981">
    <property type="term" value="P:mitochondrial respiratory chain complex I assembly"/>
    <property type="evidence" value="ECO:0007669"/>
    <property type="project" value="TreeGrafter"/>
</dbReference>
<keyword evidence="6" id="KW-1185">Reference proteome</keyword>
<dbReference type="GO" id="GO:0016491">
    <property type="term" value="F:oxidoreductase activity"/>
    <property type="evidence" value="ECO:0007669"/>
    <property type="project" value="UniProtKB-KW"/>
</dbReference>
<organism evidence="5 6">
    <name type="scientific">Elysia chlorotica</name>
    <name type="common">Eastern emerald elysia</name>
    <name type="synonym">Sea slug</name>
    <dbReference type="NCBI Taxonomy" id="188477"/>
    <lineage>
        <taxon>Eukaryota</taxon>
        <taxon>Metazoa</taxon>
        <taxon>Spiralia</taxon>
        <taxon>Lophotrochozoa</taxon>
        <taxon>Mollusca</taxon>
        <taxon>Gastropoda</taxon>
        <taxon>Heterobranchia</taxon>
        <taxon>Euthyneura</taxon>
        <taxon>Panpulmonata</taxon>
        <taxon>Sacoglossa</taxon>
        <taxon>Placobranchoidea</taxon>
        <taxon>Plakobranchidae</taxon>
        <taxon>Elysia</taxon>
    </lineage>
</organism>
<dbReference type="EMBL" id="RQTK01000471">
    <property type="protein sequence ID" value="RUS79090.1"/>
    <property type="molecule type" value="Genomic_DNA"/>
</dbReference>
<dbReference type="STRING" id="188477.A0A3S0ZJD0"/>